<proteinExistence type="predicted"/>
<dbReference type="Proteomes" id="UP000054217">
    <property type="component" value="Unassembled WGS sequence"/>
</dbReference>
<reference evidence="1 2" key="1">
    <citation type="submission" date="2014-04" db="EMBL/GenBank/DDBJ databases">
        <authorList>
            <consortium name="DOE Joint Genome Institute"/>
            <person name="Kuo A."/>
            <person name="Kohler A."/>
            <person name="Costa M.D."/>
            <person name="Nagy L.G."/>
            <person name="Floudas D."/>
            <person name="Copeland A."/>
            <person name="Barry K.W."/>
            <person name="Cichocki N."/>
            <person name="Veneault-Fourrey C."/>
            <person name="LaButti K."/>
            <person name="Lindquist E.A."/>
            <person name="Lipzen A."/>
            <person name="Lundell T."/>
            <person name="Morin E."/>
            <person name="Murat C."/>
            <person name="Sun H."/>
            <person name="Tunlid A."/>
            <person name="Henrissat B."/>
            <person name="Grigoriev I.V."/>
            <person name="Hibbett D.S."/>
            <person name="Martin F."/>
            <person name="Nordberg H.P."/>
            <person name="Cantor M.N."/>
            <person name="Hua S.X."/>
        </authorList>
    </citation>
    <scope>NUCLEOTIDE SEQUENCE [LARGE SCALE GENOMIC DNA]</scope>
    <source>
        <strain evidence="1 2">Marx 270</strain>
    </source>
</reference>
<organism evidence="1 2">
    <name type="scientific">Pisolithus tinctorius Marx 270</name>
    <dbReference type="NCBI Taxonomy" id="870435"/>
    <lineage>
        <taxon>Eukaryota</taxon>
        <taxon>Fungi</taxon>
        <taxon>Dikarya</taxon>
        <taxon>Basidiomycota</taxon>
        <taxon>Agaricomycotina</taxon>
        <taxon>Agaricomycetes</taxon>
        <taxon>Agaricomycetidae</taxon>
        <taxon>Boletales</taxon>
        <taxon>Sclerodermatineae</taxon>
        <taxon>Pisolithaceae</taxon>
        <taxon>Pisolithus</taxon>
    </lineage>
</organism>
<protein>
    <recommendedName>
        <fullName evidence="3">SAM domain-containing protein</fullName>
    </recommendedName>
</protein>
<evidence type="ECO:0008006" key="3">
    <source>
        <dbReference type="Google" id="ProtNLM"/>
    </source>
</evidence>
<dbReference type="EMBL" id="KN831955">
    <property type="protein sequence ID" value="KIO09223.1"/>
    <property type="molecule type" value="Genomic_DNA"/>
</dbReference>
<evidence type="ECO:0000313" key="1">
    <source>
        <dbReference type="EMBL" id="KIO09223.1"/>
    </source>
</evidence>
<dbReference type="AlphaFoldDB" id="A0A0C3JJD9"/>
<sequence length="62" mass="6986">MTPCLRDKGFMHVSQLTTGFVQLSELQDWLGIKRGTAILIMQYAKQDLNAIRSGSWVFPGDD</sequence>
<keyword evidence="2" id="KW-1185">Reference proteome</keyword>
<reference evidence="2" key="2">
    <citation type="submission" date="2015-01" db="EMBL/GenBank/DDBJ databases">
        <title>Evolutionary Origins and Diversification of the Mycorrhizal Mutualists.</title>
        <authorList>
            <consortium name="DOE Joint Genome Institute"/>
            <consortium name="Mycorrhizal Genomics Consortium"/>
            <person name="Kohler A."/>
            <person name="Kuo A."/>
            <person name="Nagy L.G."/>
            <person name="Floudas D."/>
            <person name="Copeland A."/>
            <person name="Barry K.W."/>
            <person name="Cichocki N."/>
            <person name="Veneault-Fourrey C."/>
            <person name="LaButti K."/>
            <person name="Lindquist E.A."/>
            <person name="Lipzen A."/>
            <person name="Lundell T."/>
            <person name="Morin E."/>
            <person name="Murat C."/>
            <person name="Riley R."/>
            <person name="Ohm R."/>
            <person name="Sun H."/>
            <person name="Tunlid A."/>
            <person name="Henrissat B."/>
            <person name="Grigoriev I.V."/>
            <person name="Hibbett D.S."/>
            <person name="Martin F."/>
        </authorList>
    </citation>
    <scope>NUCLEOTIDE SEQUENCE [LARGE SCALE GENOMIC DNA]</scope>
    <source>
        <strain evidence="2">Marx 270</strain>
    </source>
</reference>
<dbReference type="HOGENOM" id="CLU_125775_1_0_1"/>
<accession>A0A0C3JJD9</accession>
<dbReference type="InParanoid" id="A0A0C3JJD9"/>
<name>A0A0C3JJD9_PISTI</name>
<dbReference type="OrthoDB" id="2691536at2759"/>
<evidence type="ECO:0000313" key="2">
    <source>
        <dbReference type="Proteomes" id="UP000054217"/>
    </source>
</evidence>
<gene>
    <name evidence="1" type="ORF">M404DRAFT_132539</name>
</gene>